<dbReference type="EMBL" id="CH991560">
    <property type="protein sequence ID" value="EDQ87232.1"/>
    <property type="molecule type" value="Genomic_DNA"/>
</dbReference>
<feature type="region of interest" description="Disordered" evidence="1">
    <location>
        <begin position="379"/>
        <end position="400"/>
    </location>
</feature>
<dbReference type="InterPro" id="IPR015943">
    <property type="entry name" value="WD40/YVTN_repeat-like_dom_sf"/>
</dbReference>
<dbReference type="InParanoid" id="A9V586"/>
<sequence>MAAPETILPQAGLGQAVVIARPYSSNQLPGPAKHIELGNFGRLAALAFEVGPPLFVDMASKDVLHRLPNCHAADNTRVRVTADGLISLSCDQNGDACVVYVPTPELLGHITLAPGCCAFAMTKSGEFAWAIDHQAHLHAWHLPTFAKIASVPMDPHGQFGTVVDVACAESHSTLLVAWTQAVELFSLASATDLTKRVSLTATHAITSALAINTNNTLFAFGDAHARIALHTIADGALLKIFQHFDSSRPIIALDLNATGSKAVYAIEQDPSFYLASITSSSLLAAYHHLSKPVNDVKFLHTIDCIMSVGQDGFLKTWPADVSGYVRATPGRTHVPAQPQAPVEELPVATELPEHMPAHAASANKPQAPIASNDVPPLLARPRFLASGPNPNQEDNLPDLF</sequence>
<protein>
    <submittedName>
        <fullName evidence="2">Uncharacterized protein</fullName>
    </submittedName>
</protein>
<dbReference type="InterPro" id="IPR036322">
    <property type="entry name" value="WD40_repeat_dom_sf"/>
</dbReference>
<organism evidence="2 3">
    <name type="scientific">Monosiga brevicollis</name>
    <name type="common">Choanoflagellate</name>
    <dbReference type="NCBI Taxonomy" id="81824"/>
    <lineage>
        <taxon>Eukaryota</taxon>
        <taxon>Choanoflagellata</taxon>
        <taxon>Craspedida</taxon>
        <taxon>Salpingoecidae</taxon>
        <taxon>Monosiga</taxon>
    </lineage>
</organism>
<evidence type="ECO:0000313" key="3">
    <source>
        <dbReference type="Proteomes" id="UP000001357"/>
    </source>
</evidence>
<reference evidence="2 3" key="1">
    <citation type="journal article" date="2008" name="Nature">
        <title>The genome of the choanoflagellate Monosiga brevicollis and the origin of metazoans.</title>
        <authorList>
            <consortium name="JGI Sequencing"/>
            <person name="King N."/>
            <person name="Westbrook M.J."/>
            <person name="Young S.L."/>
            <person name="Kuo A."/>
            <person name="Abedin M."/>
            <person name="Chapman J."/>
            <person name="Fairclough S."/>
            <person name="Hellsten U."/>
            <person name="Isogai Y."/>
            <person name="Letunic I."/>
            <person name="Marr M."/>
            <person name="Pincus D."/>
            <person name="Putnam N."/>
            <person name="Rokas A."/>
            <person name="Wright K.J."/>
            <person name="Zuzow R."/>
            <person name="Dirks W."/>
            <person name="Good M."/>
            <person name="Goodstein D."/>
            <person name="Lemons D."/>
            <person name="Li W."/>
            <person name="Lyons J.B."/>
            <person name="Morris A."/>
            <person name="Nichols S."/>
            <person name="Richter D.J."/>
            <person name="Salamov A."/>
            <person name="Bork P."/>
            <person name="Lim W.A."/>
            <person name="Manning G."/>
            <person name="Miller W.T."/>
            <person name="McGinnis W."/>
            <person name="Shapiro H."/>
            <person name="Tjian R."/>
            <person name="Grigoriev I.V."/>
            <person name="Rokhsar D."/>
        </authorList>
    </citation>
    <scope>NUCLEOTIDE SEQUENCE [LARGE SCALE GENOMIC DNA]</scope>
    <source>
        <strain evidence="3">MX1 / ATCC 50154</strain>
    </source>
</reference>
<keyword evidence="3" id="KW-1185">Reference proteome</keyword>
<evidence type="ECO:0000313" key="2">
    <source>
        <dbReference type="EMBL" id="EDQ87232.1"/>
    </source>
</evidence>
<dbReference type="RefSeq" id="XP_001747845.1">
    <property type="nucleotide sequence ID" value="XM_001747793.1"/>
</dbReference>
<evidence type="ECO:0000256" key="1">
    <source>
        <dbReference type="SAM" id="MobiDB-lite"/>
    </source>
</evidence>
<dbReference type="Gene3D" id="2.130.10.10">
    <property type="entry name" value="YVTN repeat-like/Quinoprotein amine dehydrogenase"/>
    <property type="match status" value="1"/>
</dbReference>
<name>A9V586_MONBE</name>
<dbReference type="SUPFAM" id="SSF50978">
    <property type="entry name" value="WD40 repeat-like"/>
    <property type="match status" value="1"/>
</dbReference>
<dbReference type="Proteomes" id="UP000001357">
    <property type="component" value="Unassembled WGS sequence"/>
</dbReference>
<dbReference type="GeneID" id="5893202"/>
<accession>A9V586</accession>
<proteinExistence type="predicted"/>
<dbReference type="AlphaFoldDB" id="A9V586"/>
<dbReference type="KEGG" id="mbr:MONBRDRAFT_33408"/>
<gene>
    <name evidence="2" type="ORF">MONBRDRAFT_33408</name>
</gene>